<dbReference type="RefSeq" id="WP_125661678.1">
    <property type="nucleotide sequence ID" value="NZ_AP019308.1"/>
</dbReference>
<organism evidence="1 2">
    <name type="scientific">Paenibacillus baekrokdamisoli</name>
    <dbReference type="NCBI Taxonomy" id="1712516"/>
    <lineage>
        <taxon>Bacteria</taxon>
        <taxon>Bacillati</taxon>
        <taxon>Bacillota</taxon>
        <taxon>Bacilli</taxon>
        <taxon>Bacillales</taxon>
        <taxon>Paenibacillaceae</taxon>
        <taxon>Paenibacillus</taxon>
    </lineage>
</organism>
<dbReference type="KEGG" id="pbk:Back11_42230"/>
<sequence length="172" mass="19929">MAIIGVITIITFTVIVLLGLRLNIMKITQTEDTIEQRIGVRDTSLSYDRLIDLEWEWNRSLNSRLQVELQEASLIARSELPEQPETVVDLLIEIASMYRGDSPFTYARMVALEYYTEQEPIASEIAPFGPLPITDFLEIDVDDQEAQLQNIQESYKEFNQYVDNFMNVKFKQ</sequence>
<name>A0A3G9JFN8_9BACL</name>
<proteinExistence type="predicted"/>
<evidence type="ECO:0000313" key="2">
    <source>
        <dbReference type="Proteomes" id="UP000275368"/>
    </source>
</evidence>
<evidence type="ECO:0000313" key="1">
    <source>
        <dbReference type="EMBL" id="BBH22878.1"/>
    </source>
</evidence>
<protein>
    <submittedName>
        <fullName evidence="1">Uncharacterized protein</fullName>
    </submittedName>
</protein>
<keyword evidence="2" id="KW-1185">Reference proteome</keyword>
<gene>
    <name evidence="1" type="ORF">Back11_42230</name>
</gene>
<dbReference type="EMBL" id="AP019308">
    <property type="protein sequence ID" value="BBH22878.1"/>
    <property type="molecule type" value="Genomic_DNA"/>
</dbReference>
<dbReference type="OrthoDB" id="9995775at2"/>
<dbReference type="AlphaFoldDB" id="A0A3G9JFN8"/>
<dbReference type="Proteomes" id="UP000275368">
    <property type="component" value="Chromosome"/>
</dbReference>
<reference evidence="1 2" key="1">
    <citation type="submission" date="2018-11" db="EMBL/GenBank/DDBJ databases">
        <title>Complete genome sequence of Paenibacillus baekrokdamisoli strain KCTC 33723.</title>
        <authorList>
            <person name="Kang S.W."/>
            <person name="Lee K.C."/>
            <person name="Kim K.K."/>
            <person name="Kim J.S."/>
            <person name="Kim D.S."/>
            <person name="Ko S.H."/>
            <person name="Yang S.H."/>
            <person name="Lee J.S."/>
        </authorList>
    </citation>
    <scope>NUCLEOTIDE SEQUENCE [LARGE SCALE GENOMIC DNA]</scope>
    <source>
        <strain evidence="1 2">KCTC 33723</strain>
    </source>
</reference>
<accession>A0A3G9JFN8</accession>